<dbReference type="OrthoDB" id="332939at2"/>
<gene>
    <name evidence="3" type="ORF">RSDT_0452</name>
</gene>
<evidence type="ECO:0000256" key="1">
    <source>
        <dbReference type="ARBA" id="ARBA00008950"/>
    </source>
</evidence>
<evidence type="ECO:0000259" key="2">
    <source>
        <dbReference type="Pfam" id="PF12850"/>
    </source>
</evidence>
<proteinExistence type="inferred from homology"/>
<dbReference type="Gene3D" id="3.60.21.10">
    <property type="match status" value="1"/>
</dbReference>
<dbReference type="Proteomes" id="UP000242645">
    <property type="component" value="Chromosome"/>
</dbReference>
<comment type="similarity">
    <text evidence="1">Belongs to the metallophosphoesterase superfamily. YfcE family.</text>
</comment>
<dbReference type="AlphaFoldDB" id="A0A1J1DVT0"/>
<sequence>MPSATVPDRLWIVVGDIHDDTSLFSRIPELAKAEGVIVTGDLTVVGGVREAGLVLDALHRSGKPVLAQIGNMDKPEVNDWLNAQGVNLHTAVRELAPGIAVFGVGASTTTPFSTPSEFPESAYADWLTALWREAQAWQHAAFVSHNPPKDTACDLVSGNVHVGSTAVRAFLEKAQPDVCLCGHIHEARAVDKIGRTAVVNPGPLAQGGYAVLSCADGRLTAELRVLKK</sequence>
<feature type="domain" description="Calcineurin-like phosphoesterase" evidence="2">
    <location>
        <begin position="12"/>
        <end position="207"/>
    </location>
</feature>
<dbReference type="SUPFAM" id="SSF56300">
    <property type="entry name" value="Metallo-dependent phosphatases"/>
    <property type="match status" value="1"/>
</dbReference>
<dbReference type="PANTHER" id="PTHR37523:SF1">
    <property type="entry name" value="CALCINEURIN-LIKE PHOSPHOESTERASE DOMAIN-CONTAINING PROTEIN"/>
    <property type="match status" value="1"/>
</dbReference>
<reference evidence="3 4" key="1">
    <citation type="journal article" date="2017" name="ISME J.">
        <title>Genome of 'Ca. Desulfovibrio trichonymphae', an H2-oxidizing bacterium in a tripartite symbiotic system within a protist cell in the termite gut.</title>
        <authorList>
            <person name="Kuwahara H."/>
            <person name="Yuki M."/>
            <person name="Izawa K."/>
            <person name="Ohkuma M."/>
            <person name="Hongoh Y."/>
        </authorList>
    </citation>
    <scope>NUCLEOTIDE SEQUENCE [LARGE SCALE GENOMIC DNA]</scope>
    <source>
        <strain evidence="3 4">Rs-N31</strain>
    </source>
</reference>
<keyword evidence="4" id="KW-1185">Reference proteome</keyword>
<dbReference type="KEGG" id="dtr:RSDT_0452"/>
<dbReference type="InterPro" id="IPR024654">
    <property type="entry name" value="Calcineurin-like_PHP_lpxH"/>
</dbReference>
<protein>
    <submittedName>
        <fullName evidence="3">Metallophosphatase</fullName>
    </submittedName>
</protein>
<dbReference type="PANTHER" id="PTHR37523">
    <property type="entry name" value="METALLOPHOSPHOESTERASE"/>
    <property type="match status" value="1"/>
</dbReference>
<dbReference type="RefSeq" id="WP_096399493.1">
    <property type="nucleotide sequence ID" value="NZ_AP017368.1"/>
</dbReference>
<dbReference type="InterPro" id="IPR029052">
    <property type="entry name" value="Metallo-depent_PP-like"/>
</dbReference>
<dbReference type="Pfam" id="PF12850">
    <property type="entry name" value="Metallophos_2"/>
    <property type="match status" value="1"/>
</dbReference>
<name>A0A1J1DVT0_9BACT</name>
<evidence type="ECO:0000313" key="4">
    <source>
        <dbReference type="Proteomes" id="UP000242645"/>
    </source>
</evidence>
<accession>A0A1J1DVT0</accession>
<dbReference type="EMBL" id="AP017368">
    <property type="protein sequence ID" value="BAV91964.1"/>
    <property type="molecule type" value="Genomic_DNA"/>
</dbReference>
<evidence type="ECO:0000313" key="3">
    <source>
        <dbReference type="EMBL" id="BAV91964.1"/>
    </source>
</evidence>
<organism evidence="3 4">
    <name type="scientific">Candidatus Desulfovibrio trichonymphae</name>
    <dbReference type="NCBI Taxonomy" id="1725232"/>
    <lineage>
        <taxon>Bacteria</taxon>
        <taxon>Pseudomonadati</taxon>
        <taxon>Thermodesulfobacteriota</taxon>
        <taxon>Desulfovibrionia</taxon>
        <taxon>Desulfovibrionales</taxon>
        <taxon>Desulfovibrionaceae</taxon>
        <taxon>Desulfovibrio</taxon>
    </lineage>
</organism>